<feature type="domain" description="Gram-positive cocci surface proteins LPxTG" evidence="7">
    <location>
        <begin position="1592"/>
        <end position="1627"/>
    </location>
</feature>
<accession>A0ABW4B4U0</accession>
<comment type="caution">
    <text evidence="8">The sequence shown here is derived from an EMBL/GenBank/DDBJ whole genome shotgun (WGS) entry which is preliminary data.</text>
</comment>
<feature type="region of interest" description="Disordered" evidence="5">
    <location>
        <begin position="60"/>
        <end position="146"/>
    </location>
</feature>
<keyword evidence="6" id="KW-1133">Transmembrane helix</keyword>
<dbReference type="InterPro" id="IPR019931">
    <property type="entry name" value="LPXTG_anchor"/>
</dbReference>
<feature type="compositionally biased region" description="Polar residues" evidence="5">
    <location>
        <begin position="1"/>
        <end position="12"/>
    </location>
</feature>
<organism evidence="8 9">
    <name type="scientific">Lacticaseibacillus jixianensis</name>
    <dbReference type="NCBI Taxonomy" id="2486012"/>
    <lineage>
        <taxon>Bacteria</taxon>
        <taxon>Bacillati</taxon>
        <taxon>Bacillota</taxon>
        <taxon>Bacilli</taxon>
        <taxon>Lactobacillales</taxon>
        <taxon>Lactobacillaceae</taxon>
        <taxon>Lacticaseibacillus</taxon>
    </lineage>
</organism>
<feature type="transmembrane region" description="Helical" evidence="6">
    <location>
        <begin position="1602"/>
        <end position="1620"/>
    </location>
</feature>
<evidence type="ECO:0000256" key="6">
    <source>
        <dbReference type="SAM" id="Phobius"/>
    </source>
</evidence>
<keyword evidence="6" id="KW-0472">Membrane</keyword>
<dbReference type="InterPro" id="IPR041277">
    <property type="entry name" value="MBG_Lactobacillales"/>
</dbReference>
<sequence length="1627" mass="179177">MRKINQFRQALTESKHRKHMRKSGKRWVVRGITMLTLGLTMAQPLVTVASAVDTLPPAADTKAAAESAQEEPVAAESDASDKSSEAAAKEDKSEEAAPAAEAESDPAAPAEEAFQTPKEQVTDAPAYAPEPSAPKALGPAQGLDDLSVDIGGEKTYDATDGFPTRIDHFFNVSFNWNLSMPMSMTDFEYLEGSQWKNGLPTNVGTYRVRLTSRMRTHIQSDMRDIYGDAWADEKFEGTYTIHQLVASIRATGGSRVWDGTRGTVDQYVPINKILDVDFNLSLNDINYQQVGVHDLSSGDWYAQIPPGVGTYRIRVNFATQLGIQRRLADLYGENVMLQLPSITDHDLFTVEEAPGFEKLGMSIGGRKTYDGSVSFPTTAADFFKVADLDAWGDLPTPEGEWWFEYKSKGTDSWVTDSWLTGGLPTAAGDYDVRVRDLYRSVITRAMEKKYGAALPDSAFEGSYTIDPLSVDLTVGGGSKIYDATAPSPAELLSTLEVADVDLGITKADFEYRLADTDDAWIAGAPINAGRYQVRLSEAKKSAIDVLIAEKLNGNVQVGAVYPGEYTIESKQLNLTVTGGNKQYDGTAVMPEQLIEQSPELEGELNITKDDFEFTIADEGNWTKGTPSAAGRYEIRLTESAQNRIVDQFDLNYGSNHSLSIVDTAEYEITLKTDFDQLSFSVGGAKVYNGENTLPDDFFKTSPNWMFDQPQNEDDYQYRAKGETEWQDGTPIEVGEYEVQVKPLRRQAIQDDIKAAYGETLPDSDFVGDYTIKQRLFLSLNIGGSREYDKTALKPADFVTQSEDLDLDFGFTEEDFRYQILGTDEWSDSNDEWHPGTPTLADRYRLTLTEEKQLSINVAIQNAYGPGHPWQIARGPFEITTPKAFNKLAISIGGEKVFDGADSLPADFFSPSPESWDFGTPTDADYEYRRANADSETDWTPGTPIEPGEYSVRVNEETRQAIQEKIEEEYGARLPLNNFEGDYTIHERVLSLSIGGTKVYDKTFDLPNDFVQQSSQLDLDLALENSDYEYKLEDGETWAQGVPFYAGQYDIRIHAGKQSLIQAGIYDKYGEYISEESFSGKYEITPSPDFEGLALAIDGEKPYDQSTQLNSTPIHYTGAWRYEFALKEADFQYRLLGETSGWIDGTPLLVGKYELRLRPEIRQGTQNVILGDYGQTLPDWMFSGTYEITPSIHYDGLAMVIDGEKEYDQSDFLPLELVQLEGQWDSEVHLGAGDVEHRAAGASDDDWQAGAPTKVGEYDLRVNATKQAQIQQEVKEMHGAGLPDWMFSGQYRIVPHADLDDITLKIGGKKQVDGTSDQPTDFVISTGGLEVTPDVASYQHRIQGEEKWFDGLPTAIGQYDVRFSPDKQQSLQDHLTELYGAGIPAEWFTGEYTIYGVANPYLTLPTSKVYDGTDQLPKIAQEHDLGIEIGKEHLIYTPKTAPGLPSSRLLTDDGGIKGAPTEPGVYNLALQQEYIDRLEAMYPDRDLSDMYQTTYTIEADDEKEPSEPGGGGTDPDTGGGGTTDPDTGGGGSTGPDTGGSSSTGPDTGGSSSTGTNQGTNTGANPGGSVVRPIPVNNPTTAVNPTTTHREGTLPQTGEQQKPWLILLGLSLLGMLGLGGWYKKRQRMG</sequence>
<keyword evidence="1" id="KW-0134">Cell wall</keyword>
<feature type="region of interest" description="Disordered" evidence="5">
    <location>
        <begin position="1"/>
        <end position="24"/>
    </location>
</feature>
<proteinExistence type="predicted"/>
<evidence type="ECO:0000256" key="2">
    <source>
        <dbReference type="ARBA" id="ARBA00022525"/>
    </source>
</evidence>
<keyword evidence="3" id="KW-0732">Signal</keyword>
<keyword evidence="4" id="KW-0572">Peptidoglycan-anchor</keyword>
<dbReference type="NCBIfam" id="TIGR03715">
    <property type="entry name" value="KxYKxGKxW"/>
    <property type="match status" value="1"/>
</dbReference>
<feature type="compositionally biased region" description="Low complexity" evidence="5">
    <location>
        <begin position="96"/>
        <end position="113"/>
    </location>
</feature>
<evidence type="ECO:0000313" key="9">
    <source>
        <dbReference type="Proteomes" id="UP001597249"/>
    </source>
</evidence>
<feature type="compositionally biased region" description="Low complexity" evidence="5">
    <location>
        <begin position="1573"/>
        <end position="1585"/>
    </location>
</feature>
<dbReference type="EMBL" id="JBHTMO010000001">
    <property type="protein sequence ID" value="MFD1392045.1"/>
    <property type="molecule type" value="Genomic_DNA"/>
</dbReference>
<reference evidence="9" key="1">
    <citation type="journal article" date="2019" name="Int. J. Syst. Evol. Microbiol.">
        <title>The Global Catalogue of Microorganisms (GCM) 10K type strain sequencing project: providing services to taxonomists for standard genome sequencing and annotation.</title>
        <authorList>
            <consortium name="The Broad Institute Genomics Platform"/>
            <consortium name="The Broad Institute Genome Sequencing Center for Infectious Disease"/>
            <person name="Wu L."/>
            <person name="Ma J."/>
        </authorList>
    </citation>
    <scope>NUCLEOTIDE SEQUENCE [LARGE SCALE GENOMIC DNA]</scope>
    <source>
        <strain evidence="9">CCM 8911</strain>
    </source>
</reference>
<dbReference type="Pfam" id="PF17883">
    <property type="entry name" value="MBG"/>
    <property type="match status" value="4"/>
</dbReference>
<evidence type="ECO:0000256" key="5">
    <source>
        <dbReference type="SAM" id="MobiDB-lite"/>
    </source>
</evidence>
<evidence type="ECO:0000256" key="3">
    <source>
        <dbReference type="ARBA" id="ARBA00022729"/>
    </source>
</evidence>
<gene>
    <name evidence="8" type="ORF">ACFQ3L_00380</name>
</gene>
<keyword evidence="2" id="KW-0964">Secreted</keyword>
<dbReference type="Pfam" id="PF19258">
    <property type="entry name" value="KxYKxGKxW_sig"/>
    <property type="match status" value="1"/>
</dbReference>
<evidence type="ECO:0000256" key="1">
    <source>
        <dbReference type="ARBA" id="ARBA00022512"/>
    </source>
</evidence>
<dbReference type="PROSITE" id="PS50847">
    <property type="entry name" value="GRAM_POS_ANCHORING"/>
    <property type="match status" value="1"/>
</dbReference>
<feature type="compositionally biased region" description="Basic and acidic residues" evidence="5">
    <location>
        <begin position="79"/>
        <end position="95"/>
    </location>
</feature>
<evidence type="ECO:0000259" key="7">
    <source>
        <dbReference type="PROSITE" id="PS50847"/>
    </source>
</evidence>
<evidence type="ECO:0000256" key="4">
    <source>
        <dbReference type="ARBA" id="ARBA00023088"/>
    </source>
</evidence>
<dbReference type="InterPro" id="IPR022263">
    <property type="entry name" value="KxYKxGKxW"/>
</dbReference>
<evidence type="ECO:0000313" key="8">
    <source>
        <dbReference type="EMBL" id="MFD1392045.1"/>
    </source>
</evidence>
<keyword evidence="6" id="KW-0812">Transmembrane</keyword>
<keyword evidence="9" id="KW-1185">Reference proteome</keyword>
<dbReference type="RefSeq" id="WP_125584502.1">
    <property type="nucleotide sequence ID" value="NZ_JBHTMO010000001.1"/>
</dbReference>
<feature type="compositionally biased region" description="Basic residues" evidence="5">
    <location>
        <begin position="15"/>
        <end position="24"/>
    </location>
</feature>
<dbReference type="Pfam" id="PF00746">
    <property type="entry name" value="Gram_pos_anchor"/>
    <property type="match status" value="1"/>
</dbReference>
<feature type="compositionally biased region" description="Gly residues" evidence="5">
    <location>
        <begin position="1507"/>
        <end position="1536"/>
    </location>
</feature>
<dbReference type="Gene3D" id="3.10.430.110">
    <property type="match status" value="3"/>
</dbReference>
<protein>
    <submittedName>
        <fullName evidence="8">MBG domain-containing protein</fullName>
    </submittedName>
</protein>
<feature type="compositionally biased region" description="Low complexity" evidence="5">
    <location>
        <begin position="1537"/>
        <end position="1566"/>
    </location>
</feature>
<dbReference type="Proteomes" id="UP001597249">
    <property type="component" value="Unassembled WGS sequence"/>
</dbReference>
<name>A0ABW4B4U0_9LACO</name>
<dbReference type="NCBIfam" id="TIGR01167">
    <property type="entry name" value="LPXTG_anchor"/>
    <property type="match status" value="1"/>
</dbReference>
<feature type="region of interest" description="Disordered" evidence="5">
    <location>
        <begin position="1497"/>
        <end position="1596"/>
    </location>
</feature>